<name>A0ABV6ENF0_9BRAD</name>
<dbReference type="Proteomes" id="UP001589775">
    <property type="component" value="Unassembled WGS sequence"/>
</dbReference>
<evidence type="ECO:0000256" key="1">
    <source>
        <dbReference type="SAM" id="MobiDB-lite"/>
    </source>
</evidence>
<evidence type="ECO:0000313" key="2">
    <source>
        <dbReference type="EMBL" id="MFC0239755.1"/>
    </source>
</evidence>
<evidence type="ECO:0000313" key="3">
    <source>
        <dbReference type="Proteomes" id="UP001589775"/>
    </source>
</evidence>
<comment type="caution">
    <text evidence="2">The sequence shown here is derived from an EMBL/GenBank/DDBJ whole genome shotgun (WGS) entry which is preliminary data.</text>
</comment>
<gene>
    <name evidence="2" type="ORF">ACFFJ6_04715</name>
</gene>
<reference evidence="2 3" key="1">
    <citation type="submission" date="2024-09" db="EMBL/GenBank/DDBJ databases">
        <authorList>
            <person name="Sun Q."/>
            <person name="Mori K."/>
        </authorList>
    </citation>
    <scope>NUCLEOTIDE SEQUENCE [LARGE SCALE GENOMIC DNA]</scope>
    <source>
        <strain evidence="2 3">KCTC 23279</strain>
    </source>
</reference>
<accession>A0ABV6ENF0</accession>
<feature type="compositionally biased region" description="Basic residues" evidence="1">
    <location>
        <begin position="62"/>
        <end position="72"/>
    </location>
</feature>
<sequence length="72" mass="8314">MSILADLQHRRKEGDLGIEPLIDLTLHEAMQHERDQDRRDHQRDGDERAGRNQQALAERSGRARHHCPAVSL</sequence>
<feature type="region of interest" description="Disordered" evidence="1">
    <location>
        <begin position="27"/>
        <end position="72"/>
    </location>
</feature>
<keyword evidence="3" id="KW-1185">Reference proteome</keyword>
<proteinExistence type="predicted"/>
<protein>
    <submittedName>
        <fullName evidence="2">Uncharacterized protein</fullName>
    </submittedName>
</protein>
<dbReference type="RefSeq" id="WP_378384871.1">
    <property type="nucleotide sequence ID" value="NZ_JBHLWM010000001.1"/>
</dbReference>
<organism evidence="2 3">
    <name type="scientific">Rhodopseudomonas telluris</name>
    <dbReference type="NCBI Taxonomy" id="644215"/>
    <lineage>
        <taxon>Bacteria</taxon>
        <taxon>Pseudomonadati</taxon>
        <taxon>Pseudomonadota</taxon>
        <taxon>Alphaproteobacteria</taxon>
        <taxon>Hyphomicrobiales</taxon>
        <taxon>Nitrobacteraceae</taxon>
        <taxon>Rhodopseudomonas</taxon>
    </lineage>
</organism>
<dbReference type="EMBL" id="JBHLWM010000001">
    <property type="protein sequence ID" value="MFC0239755.1"/>
    <property type="molecule type" value="Genomic_DNA"/>
</dbReference>
<feature type="compositionally biased region" description="Basic and acidic residues" evidence="1">
    <location>
        <begin position="27"/>
        <end position="50"/>
    </location>
</feature>